<evidence type="ECO:0000256" key="5">
    <source>
        <dbReference type="ARBA" id="ARBA00023136"/>
    </source>
</evidence>
<keyword evidence="4 7" id="KW-1133">Transmembrane helix</keyword>
<feature type="transmembrane region" description="Helical" evidence="7">
    <location>
        <begin position="351"/>
        <end position="380"/>
    </location>
</feature>
<feature type="domain" description="ABC3 transporter permease C-terminal" evidence="8">
    <location>
        <begin position="720"/>
        <end position="837"/>
    </location>
</feature>
<feature type="transmembrane region" description="Helical" evidence="7">
    <location>
        <begin position="319"/>
        <end position="345"/>
    </location>
</feature>
<evidence type="ECO:0000256" key="2">
    <source>
        <dbReference type="ARBA" id="ARBA00022475"/>
    </source>
</evidence>
<dbReference type="InterPro" id="IPR003838">
    <property type="entry name" value="ABC3_permease_C"/>
</dbReference>
<accession>A0ABV8QYN6</accession>
<comment type="similarity">
    <text evidence="6">Belongs to the ABC-4 integral membrane protein family.</text>
</comment>
<feature type="transmembrane region" description="Helical" evidence="7">
    <location>
        <begin position="436"/>
        <end position="456"/>
    </location>
</feature>
<protein>
    <submittedName>
        <fullName evidence="9">ABC transporter permease</fullName>
    </submittedName>
</protein>
<keyword evidence="5 7" id="KW-0472">Membrane</keyword>
<keyword evidence="10" id="KW-1185">Reference proteome</keyword>
<sequence>MLKVSLSQLKAHSRRFIAITLAVLLAVTFLSSTLMVNASSTASLKASLGEAYAAADLVVSPSGQLPLAQSAVDTVAASPLVAASFASHTIYPQVRVGNSTLGAALSTASPVASLEPLTLISGTWPTTDSQVSVDQTTADRNKLSVGSSVTFLPSVTPIGNAEGISTTVSPKALTATITAITSTSRDPQRSAFAQFEGTNAALMGLSTTGSVYDLLTLKLKPGTNVSEAKSTLAQALNQPANTVQTAAEKTTAQVAVLTGGQDQLTIVLLAFAGVALLVASLVVANTFSVLVAQRTRELALLRCVGASRRQIRSSVMIEALVVGLVASALGVITAIALMSAVVALLRNNPDFAFATLSVPPSAIIAGLLVGTLLTVLAALVPARAATKVAPLAALRPSDDATVHTTAGRVRLGVGVALILLGGIGLIIGGLNSSLLLALPAGAASFVGVLLAASLFVPRLVAFAGKLARPAGVPGKMAAANAVRNPRRTTATASALLIGVTLVTMMMTGAATARSAFDTSLDGHYPVDIVAESYPGAGGNSGSADSGIMTAQDVDKVRSIAGVKAVAALKLVGTLTAGEELMPVYGMTDADAKTLLANADNRPKGTTVIMPKGTKAVSGSLQAGTQSTDVTIAQATTDTFGALASLDSFAPLKETDPQLLEHPSIVWISAQPGLNTAELMTMRTAIAGTLHLNEYQVSGAVLEKATFSQLIDLLLLVVTGLLAVAVFIALIGVANTLSLSVLERTRENSLLRALGLTRGQLRGMLALEAVLIAGVASLLGAALGVVYGWAGAQAALGQFAHVTAVVPWGQILLVVGVAAVAGLLASVIPARRAARLSPVEGLAMD</sequence>
<evidence type="ECO:0000256" key="7">
    <source>
        <dbReference type="SAM" id="Phobius"/>
    </source>
</evidence>
<feature type="domain" description="ABC3 transporter permease C-terminal" evidence="8">
    <location>
        <begin position="270"/>
        <end position="388"/>
    </location>
</feature>
<feature type="transmembrane region" description="Helical" evidence="7">
    <location>
        <begin position="411"/>
        <end position="430"/>
    </location>
</feature>
<reference evidence="10" key="1">
    <citation type="journal article" date="2019" name="Int. J. Syst. Evol. Microbiol.">
        <title>The Global Catalogue of Microorganisms (GCM) 10K type strain sequencing project: providing services to taxonomists for standard genome sequencing and annotation.</title>
        <authorList>
            <consortium name="The Broad Institute Genomics Platform"/>
            <consortium name="The Broad Institute Genome Sequencing Center for Infectious Disease"/>
            <person name="Wu L."/>
            <person name="Ma J."/>
        </authorList>
    </citation>
    <scope>NUCLEOTIDE SEQUENCE [LARGE SCALE GENOMIC DNA]</scope>
    <source>
        <strain evidence="10">CGMCC 1.10698</strain>
    </source>
</reference>
<comment type="caution">
    <text evidence="9">The sequence shown here is derived from an EMBL/GenBank/DDBJ whole genome shotgun (WGS) entry which is preliminary data.</text>
</comment>
<evidence type="ECO:0000259" key="8">
    <source>
        <dbReference type="Pfam" id="PF02687"/>
    </source>
</evidence>
<feature type="transmembrane region" description="Helical" evidence="7">
    <location>
        <begin position="809"/>
        <end position="827"/>
    </location>
</feature>
<evidence type="ECO:0000313" key="9">
    <source>
        <dbReference type="EMBL" id="MFC4264433.1"/>
    </source>
</evidence>
<gene>
    <name evidence="9" type="ORF">ACFOW9_02325</name>
</gene>
<feature type="transmembrane region" description="Helical" evidence="7">
    <location>
        <begin position="762"/>
        <end position="789"/>
    </location>
</feature>
<comment type="subcellular location">
    <subcellularLocation>
        <location evidence="1">Cell membrane</location>
        <topology evidence="1">Multi-pass membrane protein</topology>
    </subcellularLocation>
</comment>
<dbReference type="PANTHER" id="PTHR30572:SF4">
    <property type="entry name" value="ABC TRANSPORTER PERMEASE YTRF"/>
    <property type="match status" value="1"/>
</dbReference>
<name>A0ABV8QYN6_9MICC</name>
<proteinExistence type="inferred from homology"/>
<dbReference type="Proteomes" id="UP001595773">
    <property type="component" value="Unassembled WGS sequence"/>
</dbReference>
<dbReference type="RefSeq" id="WP_230067618.1">
    <property type="nucleotide sequence ID" value="NZ_BAABLL010000001.1"/>
</dbReference>
<feature type="transmembrane region" description="Helical" evidence="7">
    <location>
        <begin position="490"/>
        <end position="510"/>
    </location>
</feature>
<evidence type="ECO:0000256" key="3">
    <source>
        <dbReference type="ARBA" id="ARBA00022692"/>
    </source>
</evidence>
<evidence type="ECO:0000313" key="10">
    <source>
        <dbReference type="Proteomes" id="UP001595773"/>
    </source>
</evidence>
<dbReference type="InterPro" id="IPR050250">
    <property type="entry name" value="Macrolide_Exporter_MacB"/>
</dbReference>
<evidence type="ECO:0000256" key="6">
    <source>
        <dbReference type="ARBA" id="ARBA00038076"/>
    </source>
</evidence>
<organism evidence="9 10">
    <name type="scientific">Arthrobacter cryoconiti</name>
    <dbReference type="NCBI Taxonomy" id="748907"/>
    <lineage>
        <taxon>Bacteria</taxon>
        <taxon>Bacillati</taxon>
        <taxon>Actinomycetota</taxon>
        <taxon>Actinomycetes</taxon>
        <taxon>Micrococcales</taxon>
        <taxon>Micrococcaceae</taxon>
        <taxon>Arthrobacter</taxon>
    </lineage>
</organism>
<evidence type="ECO:0000256" key="4">
    <source>
        <dbReference type="ARBA" id="ARBA00022989"/>
    </source>
</evidence>
<dbReference type="Pfam" id="PF02687">
    <property type="entry name" value="FtsX"/>
    <property type="match status" value="2"/>
</dbReference>
<dbReference type="PANTHER" id="PTHR30572">
    <property type="entry name" value="MEMBRANE COMPONENT OF TRANSPORTER-RELATED"/>
    <property type="match status" value="1"/>
</dbReference>
<evidence type="ECO:0000256" key="1">
    <source>
        <dbReference type="ARBA" id="ARBA00004651"/>
    </source>
</evidence>
<feature type="transmembrane region" description="Helical" evidence="7">
    <location>
        <begin position="712"/>
        <end position="741"/>
    </location>
</feature>
<keyword evidence="3 7" id="KW-0812">Transmembrane</keyword>
<keyword evidence="2" id="KW-1003">Cell membrane</keyword>
<feature type="transmembrane region" description="Helical" evidence="7">
    <location>
        <begin position="266"/>
        <end position="292"/>
    </location>
</feature>
<dbReference type="EMBL" id="JBHSCQ010000004">
    <property type="protein sequence ID" value="MFC4264433.1"/>
    <property type="molecule type" value="Genomic_DNA"/>
</dbReference>